<dbReference type="STRING" id="49390.A0A068UAD9"/>
<dbReference type="PhylomeDB" id="A0A068UAD9"/>
<dbReference type="AlphaFoldDB" id="A0A068UAD9"/>
<dbReference type="InterPro" id="IPR056900">
    <property type="entry name" value="COB_C"/>
</dbReference>
<dbReference type="InParanoid" id="A0A068UAD9"/>
<dbReference type="EMBL" id="HG739100">
    <property type="protein sequence ID" value="CDP05530.1"/>
    <property type="molecule type" value="Genomic_DNA"/>
</dbReference>
<gene>
    <name evidence="2" type="ORF">GSCOC_T00020636001</name>
</gene>
<dbReference type="OrthoDB" id="1714717at2759"/>
<sequence length="154" mass="17618">MRSCMLENTICAIPLHQLFFCLPIYIYNLPNPLPCGDRCGASINWHCLQDFVDGWIKAMPGFEEVYSFNRSVIPDSNNIFKWPSRLKLPCCRNRCAQSKVCPTIRIPLQDMILFIKKKTPGINVTLGDGFPNKVYFNGDECSLPAMLPFFISIY</sequence>
<reference evidence="3" key="1">
    <citation type="journal article" date="2014" name="Science">
        <title>The coffee genome provides insight into the convergent evolution of caffeine biosynthesis.</title>
        <authorList>
            <person name="Denoeud F."/>
            <person name="Carretero-Paulet L."/>
            <person name="Dereeper A."/>
            <person name="Droc G."/>
            <person name="Guyot R."/>
            <person name="Pietrella M."/>
            <person name="Zheng C."/>
            <person name="Alberti A."/>
            <person name="Anthony F."/>
            <person name="Aprea G."/>
            <person name="Aury J.M."/>
            <person name="Bento P."/>
            <person name="Bernard M."/>
            <person name="Bocs S."/>
            <person name="Campa C."/>
            <person name="Cenci A."/>
            <person name="Combes M.C."/>
            <person name="Crouzillat D."/>
            <person name="Da Silva C."/>
            <person name="Daddiego L."/>
            <person name="De Bellis F."/>
            <person name="Dussert S."/>
            <person name="Garsmeur O."/>
            <person name="Gayraud T."/>
            <person name="Guignon V."/>
            <person name="Jahn K."/>
            <person name="Jamilloux V."/>
            <person name="Joet T."/>
            <person name="Labadie K."/>
            <person name="Lan T."/>
            <person name="Leclercq J."/>
            <person name="Lepelley M."/>
            <person name="Leroy T."/>
            <person name="Li L.T."/>
            <person name="Librado P."/>
            <person name="Lopez L."/>
            <person name="Munoz A."/>
            <person name="Noel B."/>
            <person name="Pallavicini A."/>
            <person name="Perrotta G."/>
            <person name="Poncet V."/>
            <person name="Pot D."/>
            <person name="Priyono X."/>
            <person name="Rigoreau M."/>
            <person name="Rouard M."/>
            <person name="Rozas J."/>
            <person name="Tranchant-Dubreuil C."/>
            <person name="VanBuren R."/>
            <person name="Zhang Q."/>
            <person name="Andrade A.C."/>
            <person name="Argout X."/>
            <person name="Bertrand B."/>
            <person name="de Kochko A."/>
            <person name="Graziosi G."/>
            <person name="Henry R.J."/>
            <person name="Jayarama X."/>
            <person name="Ming R."/>
            <person name="Nagai C."/>
            <person name="Rounsley S."/>
            <person name="Sankoff D."/>
            <person name="Giuliano G."/>
            <person name="Albert V.A."/>
            <person name="Wincker P."/>
            <person name="Lashermes P."/>
        </authorList>
    </citation>
    <scope>NUCLEOTIDE SEQUENCE [LARGE SCALE GENOMIC DNA]</scope>
    <source>
        <strain evidence="3">cv. DH200-94</strain>
    </source>
</reference>
<proteinExistence type="predicted"/>
<feature type="domain" description="COBRA C-terminal" evidence="1">
    <location>
        <begin position="28"/>
        <end position="56"/>
    </location>
</feature>
<evidence type="ECO:0000259" key="1">
    <source>
        <dbReference type="Pfam" id="PF25079"/>
    </source>
</evidence>
<feature type="domain" description="COBRA C-terminal" evidence="1">
    <location>
        <begin position="57"/>
        <end position="148"/>
    </location>
</feature>
<dbReference type="OMA" id="CMLENTI"/>
<dbReference type="Pfam" id="PF25079">
    <property type="entry name" value="COB_C"/>
    <property type="match status" value="2"/>
</dbReference>
<dbReference type="Proteomes" id="UP000295252">
    <property type="component" value="Chromosome III"/>
</dbReference>
<organism evidence="2 3">
    <name type="scientific">Coffea canephora</name>
    <name type="common">Robusta coffee</name>
    <dbReference type="NCBI Taxonomy" id="49390"/>
    <lineage>
        <taxon>Eukaryota</taxon>
        <taxon>Viridiplantae</taxon>
        <taxon>Streptophyta</taxon>
        <taxon>Embryophyta</taxon>
        <taxon>Tracheophyta</taxon>
        <taxon>Spermatophyta</taxon>
        <taxon>Magnoliopsida</taxon>
        <taxon>eudicotyledons</taxon>
        <taxon>Gunneridae</taxon>
        <taxon>Pentapetalae</taxon>
        <taxon>asterids</taxon>
        <taxon>lamiids</taxon>
        <taxon>Gentianales</taxon>
        <taxon>Rubiaceae</taxon>
        <taxon>Ixoroideae</taxon>
        <taxon>Gardenieae complex</taxon>
        <taxon>Bertiereae - Coffeeae clade</taxon>
        <taxon>Coffeeae</taxon>
        <taxon>Coffea</taxon>
    </lineage>
</organism>
<name>A0A068UAD9_COFCA</name>
<protein>
    <recommendedName>
        <fullName evidence="1">COBRA C-terminal domain-containing protein</fullName>
    </recommendedName>
</protein>
<keyword evidence="3" id="KW-1185">Reference proteome</keyword>
<evidence type="ECO:0000313" key="3">
    <source>
        <dbReference type="Proteomes" id="UP000295252"/>
    </source>
</evidence>
<accession>A0A068UAD9</accession>
<evidence type="ECO:0000313" key="2">
    <source>
        <dbReference type="EMBL" id="CDP05530.1"/>
    </source>
</evidence>
<dbReference type="PANTHER" id="PTHR31052">
    <property type="entry name" value="COBRA-LIKE PROTEIN 7"/>
    <property type="match status" value="1"/>
</dbReference>
<dbReference type="Gramene" id="CDP05530">
    <property type="protein sequence ID" value="CDP05530"/>
    <property type="gene ID" value="GSCOC_T00020636001"/>
</dbReference>
<dbReference type="PANTHER" id="PTHR31052:SF3">
    <property type="entry name" value="COBRA-LIKE PROTEIN 7"/>
    <property type="match status" value="1"/>
</dbReference>